<feature type="transmembrane region" description="Helical" evidence="7">
    <location>
        <begin position="355"/>
        <end position="374"/>
    </location>
</feature>
<keyword evidence="3 7" id="KW-0812">Transmembrane</keyword>
<feature type="transmembrane region" description="Helical" evidence="7">
    <location>
        <begin position="102"/>
        <end position="121"/>
    </location>
</feature>
<evidence type="ECO:0000259" key="8">
    <source>
        <dbReference type="Pfam" id="PF13515"/>
    </source>
</evidence>
<evidence type="ECO:0000256" key="1">
    <source>
        <dbReference type="ARBA" id="ARBA00004651"/>
    </source>
</evidence>
<feature type="domain" description="Integral membrane bound transporter" evidence="8">
    <location>
        <begin position="319"/>
        <end position="446"/>
    </location>
</feature>
<proteinExistence type="inferred from homology"/>
<name>A0AAU0Q1N7_9CORY</name>
<dbReference type="AlphaFoldDB" id="A0AAU0Q1N7"/>
<dbReference type="PANTHER" id="PTHR30509:SF9">
    <property type="entry name" value="MULTIDRUG RESISTANCE PROTEIN MDTO"/>
    <property type="match status" value="1"/>
</dbReference>
<keyword evidence="2" id="KW-1003">Cell membrane</keyword>
<reference evidence="9 10" key="1">
    <citation type="submission" date="2023-10" db="EMBL/GenBank/DDBJ databases">
        <title>complete genome sequence of Corynebacterium pseudokroppenstedtii P15-C1.</title>
        <authorList>
            <person name="Bruggemann H."/>
            <person name="Poehlein A."/>
        </authorList>
    </citation>
    <scope>NUCLEOTIDE SEQUENCE [LARGE SCALE GENOMIC DNA]</scope>
    <source>
        <strain evidence="9 10">P15_C1</strain>
    </source>
</reference>
<feature type="transmembrane region" description="Helical" evidence="7">
    <location>
        <begin position="76"/>
        <end position="96"/>
    </location>
</feature>
<dbReference type="EMBL" id="CP137757">
    <property type="protein sequence ID" value="WPF25217.1"/>
    <property type="molecule type" value="Genomic_DNA"/>
</dbReference>
<keyword evidence="4 7" id="KW-1133">Transmembrane helix</keyword>
<feature type="transmembrane region" description="Helical" evidence="7">
    <location>
        <begin position="437"/>
        <end position="456"/>
    </location>
</feature>
<evidence type="ECO:0000313" key="10">
    <source>
        <dbReference type="Proteomes" id="UP001174314"/>
    </source>
</evidence>
<organism evidence="9 10">
    <name type="scientific">Corynebacterium pseudokroppenstedtii</name>
    <dbReference type="NCBI Taxonomy" id="2804917"/>
    <lineage>
        <taxon>Bacteria</taxon>
        <taxon>Bacillati</taxon>
        <taxon>Actinomycetota</taxon>
        <taxon>Actinomycetes</taxon>
        <taxon>Mycobacteriales</taxon>
        <taxon>Corynebacteriaceae</taxon>
        <taxon>Corynebacterium</taxon>
    </lineage>
</organism>
<evidence type="ECO:0000256" key="3">
    <source>
        <dbReference type="ARBA" id="ARBA00022692"/>
    </source>
</evidence>
<dbReference type="PANTHER" id="PTHR30509">
    <property type="entry name" value="P-HYDROXYBENZOIC ACID EFFLUX PUMP SUBUNIT-RELATED"/>
    <property type="match status" value="1"/>
</dbReference>
<keyword evidence="5 7" id="KW-0472">Membrane</keyword>
<evidence type="ECO:0000256" key="7">
    <source>
        <dbReference type="SAM" id="Phobius"/>
    </source>
</evidence>
<evidence type="ECO:0000256" key="4">
    <source>
        <dbReference type="ARBA" id="ARBA00022989"/>
    </source>
</evidence>
<dbReference type="Proteomes" id="UP001174314">
    <property type="component" value="Chromosome"/>
</dbReference>
<evidence type="ECO:0000313" key="9">
    <source>
        <dbReference type="EMBL" id="WPF25217.1"/>
    </source>
</evidence>
<gene>
    <name evidence="9" type="ORF">Q0N40_01270</name>
</gene>
<feature type="transmembrane region" description="Helical" evidence="7">
    <location>
        <begin position="149"/>
        <end position="169"/>
    </location>
</feature>
<feature type="transmembrane region" description="Helical" evidence="7">
    <location>
        <begin position="39"/>
        <end position="64"/>
    </location>
</feature>
<comment type="similarity">
    <text evidence="6">Belongs to the YccS/YhfK family.</text>
</comment>
<dbReference type="InterPro" id="IPR049453">
    <property type="entry name" value="Memb_transporter_dom"/>
</dbReference>
<evidence type="ECO:0000256" key="5">
    <source>
        <dbReference type="ARBA" id="ARBA00023136"/>
    </source>
</evidence>
<dbReference type="RefSeq" id="WP_221924202.1">
    <property type="nucleotide sequence ID" value="NZ_CP137757.1"/>
</dbReference>
<protein>
    <submittedName>
        <fullName evidence="9">FUSC family protein</fullName>
    </submittedName>
</protein>
<evidence type="ECO:0000256" key="6">
    <source>
        <dbReference type="ARBA" id="ARBA00043993"/>
    </source>
</evidence>
<dbReference type="GO" id="GO:0005886">
    <property type="term" value="C:plasma membrane"/>
    <property type="evidence" value="ECO:0007669"/>
    <property type="project" value="UniProtKB-SubCell"/>
</dbReference>
<comment type="subcellular location">
    <subcellularLocation>
        <location evidence="1">Cell membrane</location>
        <topology evidence="1">Multi-pass membrane protein</topology>
    </subcellularLocation>
</comment>
<keyword evidence="10" id="KW-1185">Reference proteome</keyword>
<dbReference type="Pfam" id="PF13515">
    <property type="entry name" value="FUSC_2"/>
    <property type="match status" value="1"/>
</dbReference>
<feature type="transmembrane region" description="Helical" evidence="7">
    <location>
        <begin position="401"/>
        <end position="417"/>
    </location>
</feature>
<evidence type="ECO:0000256" key="2">
    <source>
        <dbReference type="ARBA" id="ARBA00022475"/>
    </source>
</evidence>
<dbReference type="KEGG" id="cpsk:Q0N40_01270"/>
<sequence>MKWWNRFWELSGREVRNFFSLPESPGTGRYTIHGMITGLVTLFTLAIVFSPVLAMPGLTGVFIAMSARDMPPLRRLRILIVFGVCFVASQALGVAISGNIMLMVVVMALMGCFGSIVYHSLITFPPGAMQYVIACAVATYLPTRGVDGVTLVTAGACGYILALCISMGLQLVDRNKAMRDDITAAEDAVEAMREENLTHTEAARRRVAAHAAVFTALEDVRLGYGWGRQLKPFSAFGRYAEKKTRDIHTQFVEAVVWRRWHTLRKMKYRVNADHAPKLSRVSPHLGPPSALRRVKWSLSFRSASVQIGLRMGMSIFLTGALTYGLGFGHPYWAVMTSAMVLSLGKDRISTTHRGFDRVVGTLVGIALFGVIHVIDPPTVPLLLICALLYSTTLFTIGRNYALGSVWITAMILLILNTAPTNNLTATQIVSQRAGETIIGAIVALFVLWVTGSSRAPTSIVRRQARRVLLADGFLLDYVAERTDLTRPGIVARRQVLLELSASRRMEELYARDLPKGLAEWEDLSALINEFSYVVLCGCWVENPDEVIDARRARRALNEMIRRLPAIDGVPLDTRNASDLMKRVLVAARPTSLRQ</sequence>
<accession>A0AAU0Q1N7</accession>